<dbReference type="Pfam" id="PF10596">
    <property type="entry name" value="U6-snRNA_bdg"/>
    <property type="match status" value="1"/>
</dbReference>
<organism evidence="3 4">
    <name type="scientific">Candida albicans (strain WO-1)</name>
    <name type="common">Yeast</name>
    <dbReference type="NCBI Taxonomy" id="294748"/>
    <lineage>
        <taxon>Eukaryota</taxon>
        <taxon>Fungi</taxon>
        <taxon>Dikarya</taxon>
        <taxon>Ascomycota</taxon>
        <taxon>Saccharomycotina</taxon>
        <taxon>Pichiomycetes</taxon>
        <taxon>Debaryomycetaceae</taxon>
        <taxon>Candida/Lodderomyces clade</taxon>
        <taxon>Candida</taxon>
    </lineage>
</organism>
<reference evidence="3 4" key="1">
    <citation type="journal article" date="2009" name="Nature">
        <title>Evolution of pathogenicity and sexual reproduction in eight Candida genomes.</title>
        <authorList>
            <person name="Butler G."/>
            <person name="Rasmussen M.D."/>
            <person name="Lin M.F."/>
            <person name="Santos M.A."/>
            <person name="Sakthikumar S."/>
            <person name="Munro C.A."/>
            <person name="Rheinbay E."/>
            <person name="Grabherr M."/>
            <person name="Forche A."/>
            <person name="Reedy J.L."/>
            <person name="Agrafioti I."/>
            <person name="Arnaud M.B."/>
            <person name="Bates S."/>
            <person name="Brown A.J."/>
            <person name="Brunke S."/>
            <person name="Costanzo M.C."/>
            <person name="Fitzpatrick D.A."/>
            <person name="de Groot P.W."/>
            <person name="Harris D."/>
            <person name="Hoyer L.L."/>
            <person name="Hube B."/>
            <person name="Klis F.M."/>
            <person name="Kodira C."/>
            <person name="Lennard N."/>
            <person name="Logue M.E."/>
            <person name="Martin R."/>
            <person name="Neiman A.M."/>
            <person name="Nikolaou E."/>
            <person name="Quail M.A."/>
            <person name="Quinn J."/>
            <person name="Santos M.C."/>
            <person name="Schmitzberger F.F."/>
            <person name="Sherlock G."/>
            <person name="Shah P."/>
            <person name="Silverstein K.A."/>
            <person name="Skrzypek M.S."/>
            <person name="Soll D."/>
            <person name="Staggs R."/>
            <person name="Stansfield I."/>
            <person name="Stumpf M.P."/>
            <person name="Sudbery P.E."/>
            <person name="Srikantha T."/>
            <person name="Zeng Q."/>
            <person name="Berman J."/>
            <person name="Berriman M."/>
            <person name="Heitman J."/>
            <person name="Gow N.A."/>
            <person name="Lorenz M.C."/>
            <person name="Birren B.W."/>
            <person name="Kellis M."/>
            <person name="Cuomo C.A."/>
        </authorList>
    </citation>
    <scope>NUCLEOTIDE SEQUENCE [LARGE SCALE GENOMIC DNA]</scope>
    <source>
        <strain evidence="3 4">WO-1</strain>
    </source>
</reference>
<dbReference type="GO" id="GO:0030620">
    <property type="term" value="F:U2 snRNA binding"/>
    <property type="evidence" value="ECO:0007669"/>
    <property type="project" value="TreeGrafter"/>
</dbReference>
<dbReference type="PANTHER" id="PTHR11140">
    <property type="entry name" value="PRE-MRNA SPLICING FACTOR PRP8"/>
    <property type="match status" value="1"/>
</dbReference>
<gene>
    <name evidence="3" type="ORF">CAWG_02152</name>
</gene>
<dbReference type="GO" id="GO:0030619">
    <property type="term" value="F:U1 snRNA binding"/>
    <property type="evidence" value="ECO:0007669"/>
    <property type="project" value="TreeGrafter"/>
</dbReference>
<sequence length="353" mass="41232">MLWGINNHRCWPRDSRMRLMRHDVNLGRATFWEISGRIPTSLTSIEWEDSFASVYSRDNPNLLFSMCGFEVRILPKIRAKELSSSQEGVWDLVDQNTRERTAKAFLQVSQEAVDHFHNRIRQILMSSGSTTFTKVAAKWNTALIALVTYYREATIATPSLLDVLVKCGTKIQNRVKMGLNSKMPSRFPPAVFYTPKELGGLGMLSASHILIPASDLRWSKQTDTGITHFRAGMTHQDEKIIPTIFRYVTSWENEFLDSQRVWAEYAIKRQEAIEQNRRLTFEDMENNWDRGLPRISTLFQKDRHTLAYDKGHRIRREFKQFSLARFNPFWWTSNHHDGKLWNLNAYRTDVIQA</sequence>
<feature type="domain" description="Pre-mRNA-processing-splicing factor 8 U5-snRNA-binding" evidence="2">
    <location>
        <begin position="113"/>
        <end position="248"/>
    </location>
</feature>
<dbReference type="HOGENOM" id="CLU_062063_0_0_1"/>
<dbReference type="GO" id="GO:0000244">
    <property type="term" value="P:spliceosomal tri-snRNP complex assembly"/>
    <property type="evidence" value="ECO:0007669"/>
    <property type="project" value="TreeGrafter"/>
</dbReference>
<dbReference type="Gene3D" id="3.30.43.40">
    <property type="entry name" value="Pre-mRNA-processing-splicing factor 8, U5-snRNA-binding domain"/>
    <property type="match status" value="1"/>
</dbReference>
<dbReference type="VEuPathDB" id="FungiDB:CAWG_02152"/>
<dbReference type="Pfam" id="PF10597">
    <property type="entry name" value="U5_2-snRNA_bdg"/>
    <property type="match status" value="1"/>
</dbReference>
<dbReference type="InterPro" id="IPR019581">
    <property type="entry name" value="Prp8_U5-snRNA-bd"/>
</dbReference>
<dbReference type="InterPro" id="IPR019580">
    <property type="entry name" value="Prp8_U6-snRNA-bd"/>
</dbReference>
<dbReference type="Proteomes" id="UP000001429">
    <property type="component" value="Chromosome R"/>
</dbReference>
<evidence type="ECO:0000259" key="2">
    <source>
        <dbReference type="Pfam" id="PF10597"/>
    </source>
</evidence>
<dbReference type="GO" id="GO:0097157">
    <property type="term" value="F:pre-mRNA intronic binding"/>
    <property type="evidence" value="ECO:0007669"/>
    <property type="project" value="TreeGrafter"/>
</dbReference>
<dbReference type="GO" id="GO:0030623">
    <property type="term" value="F:U5 snRNA binding"/>
    <property type="evidence" value="ECO:0007669"/>
    <property type="project" value="InterPro"/>
</dbReference>
<accession>C4YMR8</accession>
<dbReference type="EMBL" id="CM000309">
    <property type="protein sequence ID" value="EEQ43899.1"/>
    <property type="molecule type" value="Genomic_DNA"/>
</dbReference>
<dbReference type="FunFam" id="3.30.43.40:FF:000001">
    <property type="entry name" value="Pre-mRNA-processing-splicing factor 8"/>
    <property type="match status" value="1"/>
</dbReference>
<dbReference type="PaxDb" id="5476-C4YMR8"/>
<evidence type="ECO:0000259" key="1">
    <source>
        <dbReference type="Pfam" id="PF10596"/>
    </source>
</evidence>
<dbReference type="InterPro" id="IPR042516">
    <property type="entry name" value="Prp8_U5-snRNA-bd_sf"/>
</dbReference>
<evidence type="ECO:0008006" key="5">
    <source>
        <dbReference type="Google" id="ProtNLM"/>
    </source>
</evidence>
<dbReference type="InterPro" id="IPR027652">
    <property type="entry name" value="PRP8"/>
</dbReference>
<dbReference type="GO" id="GO:0005682">
    <property type="term" value="C:U5 snRNP"/>
    <property type="evidence" value="ECO:0007669"/>
    <property type="project" value="TreeGrafter"/>
</dbReference>
<dbReference type="OMA" id="FHELTHC"/>
<proteinExistence type="predicted"/>
<feature type="domain" description="Pre-mRNA-processing-splicing factor 8 U6-snRNA-binding" evidence="1">
    <location>
        <begin position="318"/>
        <end position="353"/>
    </location>
</feature>
<name>C4YMR8_CANAW</name>
<dbReference type="GO" id="GO:0017070">
    <property type="term" value="F:U6 snRNA binding"/>
    <property type="evidence" value="ECO:0007669"/>
    <property type="project" value="InterPro"/>
</dbReference>
<evidence type="ECO:0000313" key="4">
    <source>
        <dbReference type="Proteomes" id="UP000001429"/>
    </source>
</evidence>
<dbReference type="SUPFAM" id="SSF53098">
    <property type="entry name" value="Ribonuclease H-like"/>
    <property type="match status" value="1"/>
</dbReference>
<keyword evidence="4" id="KW-1185">Reference proteome</keyword>
<dbReference type="GO" id="GO:0071013">
    <property type="term" value="C:catalytic step 2 spliceosome"/>
    <property type="evidence" value="ECO:0007669"/>
    <property type="project" value="TreeGrafter"/>
</dbReference>
<dbReference type="PANTHER" id="PTHR11140:SF0">
    <property type="entry name" value="PRE-MRNA-PROCESSING-SPLICING FACTOR 8"/>
    <property type="match status" value="1"/>
</dbReference>
<evidence type="ECO:0000313" key="3">
    <source>
        <dbReference type="EMBL" id="EEQ43899.1"/>
    </source>
</evidence>
<dbReference type="InterPro" id="IPR012337">
    <property type="entry name" value="RNaseH-like_sf"/>
</dbReference>
<protein>
    <recommendedName>
        <fullName evidence="5">Pre-mRNA-processing-splicing factor 8 U5-snRNA-binding domain-containing protein</fullName>
    </recommendedName>
</protein>
<dbReference type="AlphaFoldDB" id="C4YMR8"/>